<reference evidence="1" key="1">
    <citation type="journal article" date="2020" name="bioRxiv">
        <title>A rank-normalized archaeal taxonomy based on genome phylogeny resolves widespread incomplete and uneven classifications.</title>
        <authorList>
            <person name="Rinke C."/>
            <person name="Chuvochina M."/>
            <person name="Mussig A.J."/>
            <person name="Chaumeil P.-A."/>
            <person name="Waite D.W."/>
            <person name="Whitman W.B."/>
            <person name="Parks D.H."/>
            <person name="Hugenholtz P."/>
        </authorList>
    </citation>
    <scope>NUCLEOTIDE SEQUENCE</scope>
    <source>
        <strain evidence="1">UBA12518</strain>
    </source>
</reference>
<sequence>MRRLGTVLHLSAQGKLILKIEAFDASRTKLGSPVYTKTNRKIGWLHDVMGPVRSPYAAVRVQRGVRAESLVGQRLYTR</sequence>
<accession>A0A832RU57</accession>
<organism evidence="1 2">
    <name type="scientific">Methermicoccus shengliensis</name>
    <dbReference type="NCBI Taxonomy" id="660064"/>
    <lineage>
        <taxon>Archaea</taxon>
        <taxon>Methanobacteriati</taxon>
        <taxon>Methanobacteriota</taxon>
        <taxon>Stenosarchaea group</taxon>
        <taxon>Methanomicrobia</taxon>
        <taxon>Methanosarcinales</taxon>
        <taxon>Methermicoccaceae</taxon>
        <taxon>Methermicoccus</taxon>
    </lineage>
</organism>
<protein>
    <submittedName>
        <fullName evidence="1">H/ACA RNA-protein complex protein Gar1</fullName>
    </submittedName>
</protein>
<dbReference type="GO" id="GO:0042254">
    <property type="term" value="P:ribosome biogenesis"/>
    <property type="evidence" value="ECO:0007669"/>
    <property type="project" value="InterPro"/>
</dbReference>
<dbReference type="InterPro" id="IPR007504">
    <property type="entry name" value="H/ACA_rnp_Gar1/Naf1"/>
</dbReference>
<comment type="caution">
    <text evidence="1">The sequence shown here is derived from an EMBL/GenBank/DDBJ whole genome shotgun (WGS) entry which is preliminary data.</text>
</comment>
<dbReference type="InterPro" id="IPR009000">
    <property type="entry name" value="Transl_B-barrel_sf"/>
</dbReference>
<evidence type="ECO:0000313" key="2">
    <source>
        <dbReference type="Proteomes" id="UP000600363"/>
    </source>
</evidence>
<dbReference type="GO" id="GO:0001522">
    <property type="term" value="P:pseudouridine synthesis"/>
    <property type="evidence" value="ECO:0007669"/>
    <property type="project" value="InterPro"/>
</dbReference>
<dbReference type="EMBL" id="DUIH01000021">
    <property type="protein sequence ID" value="HIH70300.1"/>
    <property type="molecule type" value="Genomic_DNA"/>
</dbReference>
<dbReference type="Proteomes" id="UP000600363">
    <property type="component" value="Unassembled WGS sequence"/>
</dbReference>
<proteinExistence type="predicted"/>
<dbReference type="SUPFAM" id="SSF50447">
    <property type="entry name" value="Translation proteins"/>
    <property type="match status" value="1"/>
</dbReference>
<gene>
    <name evidence="1" type="ORF">HA299_06800</name>
</gene>
<dbReference type="InterPro" id="IPR038664">
    <property type="entry name" value="Gar1/Naf1_Cbf5-bd_sf"/>
</dbReference>
<dbReference type="AlphaFoldDB" id="A0A832RU57"/>
<dbReference type="Pfam" id="PF04410">
    <property type="entry name" value="Gar1"/>
    <property type="match status" value="1"/>
</dbReference>
<dbReference type="Gene3D" id="2.40.10.230">
    <property type="entry name" value="Probable tRNA pseudouridine synthase domain"/>
    <property type="match status" value="1"/>
</dbReference>
<evidence type="ECO:0000313" key="1">
    <source>
        <dbReference type="EMBL" id="HIH70300.1"/>
    </source>
</evidence>
<dbReference type="RefSeq" id="WP_042684575.1">
    <property type="nucleotide sequence ID" value="NZ_DUIH01000021.1"/>
</dbReference>
<name>A0A832RU57_9EURY</name>